<evidence type="ECO:0000313" key="14">
    <source>
        <dbReference type="EMBL" id="SKB48282.1"/>
    </source>
</evidence>
<dbReference type="InterPro" id="IPR009008">
    <property type="entry name" value="Val/Leu/Ile-tRNA-synth_edit"/>
</dbReference>
<organism evidence="14 15">
    <name type="scientific">Rhizorhabdus histidinilytica</name>
    <dbReference type="NCBI Taxonomy" id="439228"/>
    <lineage>
        <taxon>Bacteria</taxon>
        <taxon>Pseudomonadati</taxon>
        <taxon>Pseudomonadota</taxon>
        <taxon>Alphaproteobacteria</taxon>
        <taxon>Sphingomonadales</taxon>
        <taxon>Sphingomonadaceae</taxon>
        <taxon>Rhizorhabdus</taxon>
    </lineage>
</organism>
<comment type="similarity">
    <text evidence="10">Belongs to the class-I aminoacyl-tRNA synthetase family. ValS type 1 subfamily.</text>
</comment>
<proteinExistence type="inferred from homology"/>
<evidence type="ECO:0000259" key="13">
    <source>
        <dbReference type="Pfam" id="PF10458"/>
    </source>
</evidence>
<dbReference type="HAMAP" id="MF_02004">
    <property type="entry name" value="Val_tRNA_synth_type1"/>
    <property type="match status" value="1"/>
</dbReference>
<keyword evidence="4 10" id="KW-0436">Ligase</keyword>
<dbReference type="InterPro" id="IPR033705">
    <property type="entry name" value="Anticodon_Ia_Val"/>
</dbReference>
<keyword evidence="6 10" id="KW-0067">ATP-binding</keyword>
<comment type="domain">
    <text evidence="10">The C-terminal coiled-coil domain is crucial for aminoacylation activity.</text>
</comment>
<dbReference type="GO" id="GO:0002161">
    <property type="term" value="F:aminoacyl-tRNA deacylase activity"/>
    <property type="evidence" value="ECO:0007669"/>
    <property type="project" value="InterPro"/>
</dbReference>
<comment type="catalytic activity">
    <reaction evidence="9 10">
        <text>tRNA(Val) + L-valine + ATP = L-valyl-tRNA(Val) + AMP + diphosphate</text>
        <dbReference type="Rhea" id="RHEA:10704"/>
        <dbReference type="Rhea" id="RHEA-COMP:9672"/>
        <dbReference type="Rhea" id="RHEA-COMP:9708"/>
        <dbReference type="ChEBI" id="CHEBI:30616"/>
        <dbReference type="ChEBI" id="CHEBI:33019"/>
        <dbReference type="ChEBI" id="CHEBI:57762"/>
        <dbReference type="ChEBI" id="CHEBI:78442"/>
        <dbReference type="ChEBI" id="CHEBI:78537"/>
        <dbReference type="ChEBI" id="CHEBI:456215"/>
        <dbReference type="EC" id="6.1.1.9"/>
    </reaction>
</comment>
<evidence type="ECO:0000256" key="2">
    <source>
        <dbReference type="ARBA" id="ARBA00011245"/>
    </source>
</evidence>
<evidence type="ECO:0000256" key="4">
    <source>
        <dbReference type="ARBA" id="ARBA00022598"/>
    </source>
</evidence>
<evidence type="ECO:0000259" key="11">
    <source>
        <dbReference type="Pfam" id="PF00133"/>
    </source>
</evidence>
<dbReference type="InterPro" id="IPR019499">
    <property type="entry name" value="Val-tRNA_synth_tRNA-bd"/>
</dbReference>
<keyword evidence="15" id="KW-1185">Reference proteome</keyword>
<dbReference type="Pfam" id="PF10458">
    <property type="entry name" value="Val_tRNA-synt_C"/>
    <property type="match status" value="1"/>
</dbReference>
<dbReference type="GO" id="GO:0005829">
    <property type="term" value="C:cytosol"/>
    <property type="evidence" value="ECO:0007669"/>
    <property type="project" value="TreeGrafter"/>
</dbReference>
<dbReference type="SUPFAM" id="SSF47323">
    <property type="entry name" value="Anticodon-binding domain of a subclass of class I aminoacyl-tRNA synthetases"/>
    <property type="match status" value="1"/>
</dbReference>
<dbReference type="InterPro" id="IPR010978">
    <property type="entry name" value="tRNA-bd_arm"/>
</dbReference>
<dbReference type="PROSITE" id="PS00178">
    <property type="entry name" value="AA_TRNA_LIGASE_I"/>
    <property type="match status" value="1"/>
</dbReference>
<reference evidence="15" key="1">
    <citation type="submission" date="2017-02" db="EMBL/GenBank/DDBJ databases">
        <authorList>
            <person name="Varghese N."/>
            <person name="Submissions S."/>
        </authorList>
    </citation>
    <scope>NUCLEOTIDE SEQUENCE [LARGE SCALE GENOMIC DNA]</scope>
    <source>
        <strain evidence="15">UM2</strain>
    </source>
</reference>
<dbReference type="EMBL" id="FUYM01000003">
    <property type="protein sequence ID" value="SKB48282.1"/>
    <property type="molecule type" value="Genomic_DNA"/>
</dbReference>
<keyword evidence="8 10" id="KW-0030">Aminoacyl-tRNA synthetase</keyword>
<feature type="domain" description="Aminoacyl-tRNA synthetase class Ia" evidence="11">
    <location>
        <begin position="16"/>
        <end position="585"/>
    </location>
</feature>
<comment type="function">
    <text evidence="10">Catalyzes the attachment of valine to tRNA(Val). As ValRS can inadvertently accommodate and process structurally similar amino acids such as threonine, to avoid such errors, it has a 'posttransfer' editing activity that hydrolyzes mischarged Thr-tRNA(Val) in a tRNA-dependent manner.</text>
</comment>
<accession>A0A1T5BLY7</accession>
<gene>
    <name evidence="10" type="primary">valS</name>
    <name evidence="14" type="ORF">SAMN06295920_103115</name>
</gene>
<dbReference type="GO" id="GO:0005524">
    <property type="term" value="F:ATP binding"/>
    <property type="evidence" value="ECO:0007669"/>
    <property type="project" value="UniProtKB-UniRule"/>
</dbReference>
<dbReference type="SUPFAM" id="SSF50677">
    <property type="entry name" value="ValRS/IleRS/LeuRS editing domain"/>
    <property type="match status" value="1"/>
</dbReference>
<evidence type="ECO:0000256" key="9">
    <source>
        <dbReference type="ARBA" id="ARBA00047552"/>
    </source>
</evidence>
<dbReference type="InterPro" id="IPR013155">
    <property type="entry name" value="M/V/L/I-tRNA-synth_anticd-bd"/>
</dbReference>
<feature type="domain" description="Valyl-tRNA synthetase tRNA-binding arm" evidence="13">
    <location>
        <begin position="831"/>
        <end position="896"/>
    </location>
</feature>
<dbReference type="PANTHER" id="PTHR11946:SF93">
    <property type="entry name" value="VALINE--TRNA LIGASE, CHLOROPLASTIC_MITOCHONDRIAL 2"/>
    <property type="match status" value="1"/>
</dbReference>
<keyword evidence="7 10" id="KW-0648">Protein biosynthesis</keyword>
<dbReference type="InterPro" id="IPR009080">
    <property type="entry name" value="tRNAsynth_Ia_anticodon-bd"/>
</dbReference>
<name>A0A1T5BLY7_9SPHN</name>
<dbReference type="Gene3D" id="1.10.730.10">
    <property type="entry name" value="Isoleucyl-tRNA Synthetase, Domain 1"/>
    <property type="match status" value="1"/>
</dbReference>
<dbReference type="PANTHER" id="PTHR11946">
    <property type="entry name" value="VALYL-TRNA SYNTHETASES"/>
    <property type="match status" value="1"/>
</dbReference>
<evidence type="ECO:0000256" key="8">
    <source>
        <dbReference type="ARBA" id="ARBA00023146"/>
    </source>
</evidence>
<dbReference type="NCBIfam" id="TIGR00422">
    <property type="entry name" value="valS"/>
    <property type="match status" value="1"/>
</dbReference>
<dbReference type="PRINTS" id="PR00986">
    <property type="entry name" value="TRNASYNTHVAL"/>
</dbReference>
<dbReference type="RefSeq" id="WP_079647453.1">
    <property type="nucleotide sequence ID" value="NZ_FUYM01000003.1"/>
</dbReference>
<feature type="domain" description="Methionyl/Valyl/Leucyl/Isoleucyl-tRNA synthetase anticodon-binding" evidence="12">
    <location>
        <begin position="627"/>
        <end position="773"/>
    </location>
</feature>
<evidence type="ECO:0000256" key="5">
    <source>
        <dbReference type="ARBA" id="ARBA00022741"/>
    </source>
</evidence>
<comment type="domain">
    <text evidence="10">ValRS has two distinct active sites: one for aminoacylation and one for editing. The misactivated threonine is translocated from the active site to the editing site.</text>
</comment>
<dbReference type="InterPro" id="IPR001412">
    <property type="entry name" value="aa-tRNA-synth_I_CS"/>
</dbReference>
<dbReference type="OrthoDB" id="9810365at2"/>
<evidence type="ECO:0000313" key="15">
    <source>
        <dbReference type="Proteomes" id="UP000189818"/>
    </source>
</evidence>
<dbReference type="CDD" id="cd07962">
    <property type="entry name" value="Anticodon_Ia_Val"/>
    <property type="match status" value="1"/>
</dbReference>
<dbReference type="Gene3D" id="1.10.287.380">
    <property type="entry name" value="Valyl-tRNA synthetase, C-terminal domain"/>
    <property type="match status" value="1"/>
</dbReference>
<dbReference type="InterPro" id="IPR037118">
    <property type="entry name" value="Val-tRNA_synth_C_sf"/>
</dbReference>
<dbReference type="Pfam" id="PF00133">
    <property type="entry name" value="tRNA-synt_1"/>
    <property type="match status" value="1"/>
</dbReference>
<feature type="short sequence motif" description="'KMSKS' region" evidence="10">
    <location>
        <begin position="545"/>
        <end position="549"/>
    </location>
</feature>
<dbReference type="FunFam" id="3.40.50.620:FF:000032">
    <property type="entry name" value="Valine--tRNA ligase"/>
    <property type="match status" value="1"/>
</dbReference>
<dbReference type="EC" id="6.1.1.9" evidence="10"/>
<evidence type="ECO:0000256" key="6">
    <source>
        <dbReference type="ARBA" id="ARBA00022840"/>
    </source>
</evidence>
<dbReference type="AlphaFoldDB" id="A0A1T5BLY7"/>
<dbReference type="STRING" id="439228.SAMN06295920_103115"/>
<evidence type="ECO:0000256" key="10">
    <source>
        <dbReference type="HAMAP-Rule" id="MF_02004"/>
    </source>
</evidence>
<dbReference type="CDD" id="cd00817">
    <property type="entry name" value="ValRS_core"/>
    <property type="match status" value="1"/>
</dbReference>
<protein>
    <recommendedName>
        <fullName evidence="10">Valine--tRNA ligase</fullName>
        <ecNumber evidence="10">6.1.1.9</ecNumber>
    </recommendedName>
    <alternativeName>
        <fullName evidence="10">Valyl-tRNA synthetase</fullName>
        <shortName evidence="10">ValRS</shortName>
    </alternativeName>
</protein>
<dbReference type="Gene3D" id="3.40.50.620">
    <property type="entry name" value="HUPs"/>
    <property type="match status" value="2"/>
</dbReference>
<feature type="short sequence motif" description="'HIGH' region" evidence="10">
    <location>
        <begin position="43"/>
        <end position="53"/>
    </location>
</feature>
<dbReference type="Pfam" id="PF08264">
    <property type="entry name" value="Anticodon_1"/>
    <property type="match status" value="1"/>
</dbReference>
<dbReference type="SUPFAM" id="SSF46589">
    <property type="entry name" value="tRNA-binding arm"/>
    <property type="match status" value="1"/>
</dbReference>
<dbReference type="Proteomes" id="UP000189818">
    <property type="component" value="Unassembled WGS sequence"/>
</dbReference>
<dbReference type="InterPro" id="IPR014729">
    <property type="entry name" value="Rossmann-like_a/b/a_fold"/>
</dbReference>
<dbReference type="GO" id="GO:0006438">
    <property type="term" value="P:valyl-tRNA aminoacylation"/>
    <property type="evidence" value="ECO:0007669"/>
    <property type="project" value="UniProtKB-UniRule"/>
</dbReference>
<comment type="subcellular location">
    <subcellularLocation>
        <location evidence="1 10">Cytoplasm</location>
    </subcellularLocation>
</comment>
<evidence type="ECO:0000256" key="1">
    <source>
        <dbReference type="ARBA" id="ARBA00004496"/>
    </source>
</evidence>
<keyword evidence="5 10" id="KW-0547">Nucleotide-binding</keyword>
<dbReference type="InterPro" id="IPR002303">
    <property type="entry name" value="Valyl-tRNA_ligase"/>
</dbReference>
<keyword evidence="10" id="KW-0175">Coiled coil</keyword>
<evidence type="ECO:0000256" key="7">
    <source>
        <dbReference type="ARBA" id="ARBA00022917"/>
    </source>
</evidence>
<dbReference type="SUPFAM" id="SSF52374">
    <property type="entry name" value="Nucleotidylyl transferase"/>
    <property type="match status" value="1"/>
</dbReference>
<dbReference type="InterPro" id="IPR002300">
    <property type="entry name" value="aa-tRNA-synth_Ia"/>
</dbReference>
<comment type="subunit">
    <text evidence="2 10">Monomer.</text>
</comment>
<dbReference type="GO" id="GO:0004832">
    <property type="term" value="F:valine-tRNA ligase activity"/>
    <property type="evidence" value="ECO:0007669"/>
    <property type="project" value="UniProtKB-UniRule"/>
</dbReference>
<evidence type="ECO:0000256" key="3">
    <source>
        <dbReference type="ARBA" id="ARBA00022490"/>
    </source>
</evidence>
<keyword evidence="3 10" id="KW-0963">Cytoplasm</keyword>
<feature type="binding site" evidence="10">
    <location>
        <position position="548"/>
    </location>
    <ligand>
        <name>ATP</name>
        <dbReference type="ChEBI" id="CHEBI:30616"/>
    </ligand>
</feature>
<evidence type="ECO:0000259" key="12">
    <source>
        <dbReference type="Pfam" id="PF08264"/>
    </source>
</evidence>
<dbReference type="NCBIfam" id="NF004349">
    <property type="entry name" value="PRK05729.1"/>
    <property type="match status" value="1"/>
</dbReference>
<sequence length="896" mass="99086">MTIDKTFDPAAIEARWYAHWEDNGLFRPERPEAEPYTIVIPPPNVTGSLHIGHALDDTLQDVLIRHARLKGKDALWVVGTDHAGIATQMVVERQLNAQGRKRTDFTREQFIAKVWEWKEESGGTITRQLRRLGASCDWANERFTMDEGFSKAVLKVFVDLYNQGLLYRDKRLVNWDPGLKTAISDLEVETKEVQGSFWHFSYPLADGSGAISVATTRPETMLADMAVAVNPEDGRYRALIGKSVKLPITGRLIPIVADEHADPELGSGAVKITPGHDFNDFEVGKRAGFKPAEMLNMLDAEAKVVQTADGLIPADYLGLDRFEARKKVVAAIEAEGRLEKVEDRVIQTPYGDRSNAVIEPWLTDQWYVDAETLAKPALEAVRSGAIKVVPESWTKTYYNWLENIQPWCVSRQLWWGHQIPAWYDADGQVYVAEDEAAASALAGGKALSRDPDVLDTWFSSALWPFGTIGWPDQAGQQPPEAYRAGGAGKASKLQRHYPNDVLISGFDILFFWDARMIMQGLHFMGEVPFRTLYLHGLVRAADGSKMSKSKGNTVDPLGLIDKYGADALRFTLTAMESQGRDIKLDEKRVEGYRNFATKLWNAARFAQGNGIGASSSIEPPRAELAVNRWIIAETVKTVQALDLAIADLRYDESANTIYHFVWASFCDWYLELIKPVLAEGADPAQAAETRAVAGWVLDQILVMLHPFMPFITEELWHALGTRDYDIIVATWPMADARAIDPAAQQEIDWLIRMVSEVRAARTGLNVPPGARLPAYARGASEETRRRLAANAVAIARMARIDLAEGDAPAGGAAQVVVDEATYVLPLEGVIDLDAERARLAKGIAAAEKERDSLAARLANPAFVEKAKPEAVEKARADHAEKSLEAEQLGAALARLG</sequence>